<comment type="caution">
    <text evidence="1">The sequence shown here is derived from an EMBL/GenBank/DDBJ whole genome shotgun (WGS) entry which is preliminary data.</text>
</comment>
<accession>A0A8J8T8G3</accession>
<dbReference type="AlphaFoldDB" id="A0A8J8T8G3"/>
<gene>
    <name evidence="1" type="ORF">FGO68_gene12631</name>
</gene>
<keyword evidence="2" id="KW-1185">Reference proteome</keyword>
<reference evidence="1" key="1">
    <citation type="submission" date="2019-06" db="EMBL/GenBank/DDBJ databases">
        <authorList>
            <person name="Zheng W."/>
        </authorList>
    </citation>
    <scope>NUCLEOTIDE SEQUENCE</scope>
    <source>
        <strain evidence="1">QDHG01</strain>
    </source>
</reference>
<dbReference type="Proteomes" id="UP000785679">
    <property type="component" value="Unassembled WGS sequence"/>
</dbReference>
<dbReference type="EMBL" id="RRYP01001711">
    <property type="protein sequence ID" value="TNV85580.1"/>
    <property type="molecule type" value="Genomic_DNA"/>
</dbReference>
<sequence length="443" mass="51570">MVNVDTQLQQIGPKGNTNARRRFKEHVQHHSYFVMKELEKQANTIQDTLCQLQNINVAKIDITIPELEMPSQDEFVVETQKKALEPVEKVVSKARILEVTNEHNEPVISYNECIQVDIEYGLLMLSGDTTDLDCYKCYFDKENQELKLKFMLSLKDTPYYFFTHGRDQERIIIDGQVFRQGKNGCYKMCDLGGEYLAGGCSLDRGSPDIVLSSSQQFMITLFTWKGEEYVKGQSFRFRYEKDKVISMMRYNRFNRGAIEIYGVTDDNIIVKTIVNRTAFDRSTFKKLANRQRKSILDYRIVRSDRIIMLTEGSTVIILDTYTCVELLSYQVDDMVHKNLFTFTQCQVNIDNYPYIMEDAEDGRLWMTNMKTTKEKFSRKTQIQCLVNFHPLIQLPTTYLDLKHEDDLQNTSSGTIRRARMLVLGFDNVENALSLAEITSEFNF</sequence>
<evidence type="ECO:0000313" key="2">
    <source>
        <dbReference type="Proteomes" id="UP000785679"/>
    </source>
</evidence>
<name>A0A8J8T8G3_HALGN</name>
<protein>
    <submittedName>
        <fullName evidence="1">Uncharacterized protein</fullName>
    </submittedName>
</protein>
<organism evidence="1 2">
    <name type="scientific">Halteria grandinella</name>
    <dbReference type="NCBI Taxonomy" id="5974"/>
    <lineage>
        <taxon>Eukaryota</taxon>
        <taxon>Sar</taxon>
        <taxon>Alveolata</taxon>
        <taxon>Ciliophora</taxon>
        <taxon>Intramacronucleata</taxon>
        <taxon>Spirotrichea</taxon>
        <taxon>Stichotrichia</taxon>
        <taxon>Sporadotrichida</taxon>
        <taxon>Halteriidae</taxon>
        <taxon>Halteria</taxon>
    </lineage>
</organism>
<proteinExistence type="predicted"/>
<evidence type="ECO:0000313" key="1">
    <source>
        <dbReference type="EMBL" id="TNV85580.1"/>
    </source>
</evidence>